<comment type="caution">
    <text evidence="1">The sequence shown here is derived from an EMBL/GenBank/DDBJ whole genome shotgun (WGS) entry which is preliminary data.</text>
</comment>
<reference evidence="1 2" key="1">
    <citation type="submission" date="2022-11" db="EMBL/GenBank/DDBJ databases">
        <title>Spartinivicinus poritis sp. nov., isolated from scleractinian coral Porites lutea.</title>
        <authorList>
            <person name="Zhang G."/>
            <person name="Cai L."/>
            <person name="Wei Q."/>
        </authorList>
    </citation>
    <scope>NUCLEOTIDE SEQUENCE [LARGE SCALE GENOMIC DNA]</scope>
    <source>
        <strain evidence="1 2">A2-2</strain>
    </source>
</reference>
<protein>
    <submittedName>
        <fullName evidence="1">Uncharacterized protein</fullName>
    </submittedName>
</protein>
<name>A0ABT5UGH1_9GAMM</name>
<dbReference type="Proteomes" id="UP001528823">
    <property type="component" value="Unassembled WGS sequence"/>
</dbReference>
<proteinExistence type="predicted"/>
<keyword evidence="2" id="KW-1185">Reference proteome</keyword>
<evidence type="ECO:0000313" key="1">
    <source>
        <dbReference type="EMBL" id="MDE1465491.1"/>
    </source>
</evidence>
<sequence>MLVAIIGHSLMHKKSIGRYISSKQSLILMICVLCIGVSMIQTKEDLDNPFYSIFESIDNASIETMSQLTKKPLVRLIADLEVAGYSVPSANSSILEVAAANKVKPELIIATIYQSQ</sequence>
<gene>
    <name evidence="1" type="ORF">ORQ98_26375</name>
</gene>
<dbReference type="RefSeq" id="WP_274691797.1">
    <property type="nucleotide sequence ID" value="NZ_JAPMOU010000066.1"/>
</dbReference>
<dbReference type="EMBL" id="JAPMOU010000066">
    <property type="protein sequence ID" value="MDE1465491.1"/>
    <property type="molecule type" value="Genomic_DNA"/>
</dbReference>
<organism evidence="1 2">
    <name type="scientific">Spartinivicinus poritis</name>
    <dbReference type="NCBI Taxonomy" id="2994640"/>
    <lineage>
        <taxon>Bacteria</taxon>
        <taxon>Pseudomonadati</taxon>
        <taxon>Pseudomonadota</taxon>
        <taxon>Gammaproteobacteria</taxon>
        <taxon>Oceanospirillales</taxon>
        <taxon>Zooshikellaceae</taxon>
        <taxon>Spartinivicinus</taxon>
    </lineage>
</organism>
<evidence type="ECO:0000313" key="2">
    <source>
        <dbReference type="Proteomes" id="UP001528823"/>
    </source>
</evidence>
<accession>A0ABT5UGH1</accession>